<sequence>MPIAPPPFTLVCQHCSWKKTFFPPSDVLLLNLDWFTHCPSCDTPSPHRRAATPKEVLKTRLEQFLTDHR</sequence>
<reference evidence="1" key="2">
    <citation type="submission" date="2020-07" db="EMBL/GenBank/DDBJ databases">
        <authorList>
            <person name="Lood C."/>
            <person name="Girard L."/>
        </authorList>
    </citation>
    <scope>NUCLEOTIDE SEQUENCE</scope>
    <source>
        <strain evidence="1">SWRI10</strain>
    </source>
</reference>
<organism evidence="1">
    <name type="scientific">Pseudomonas urmiensis</name>
    <dbReference type="NCBI Taxonomy" id="2745493"/>
    <lineage>
        <taxon>Bacteria</taxon>
        <taxon>Pseudomonadati</taxon>
        <taxon>Pseudomonadota</taxon>
        <taxon>Gammaproteobacteria</taxon>
        <taxon>Pseudomonadales</taxon>
        <taxon>Pseudomonadaceae</taxon>
        <taxon>Pseudomonas</taxon>
    </lineage>
</organism>
<dbReference type="Proteomes" id="UP000599879">
    <property type="component" value="Unassembled WGS sequence"/>
</dbReference>
<accession>A0A923JY45</accession>
<gene>
    <name evidence="2" type="ORF">HU737_019185</name>
    <name evidence="1" type="ORF">HU737_20195</name>
</gene>
<reference evidence="2" key="3">
    <citation type="submission" date="2021-06" db="EMBL/GenBank/DDBJ databases">
        <title>Updating the genus Pseudomonas: Description of 43 new species and partition of the Pseudomonas putida group.</title>
        <authorList>
            <person name="Girard L."/>
            <person name="Lood C."/>
            <person name="Vandamme P."/>
            <person name="Rokni-Zadeh H."/>
            <person name="Van Noort V."/>
            <person name="Hofte M."/>
            <person name="Lavigne R."/>
            <person name="De Mot R."/>
        </authorList>
    </citation>
    <scope>NUCLEOTIDE SEQUENCE</scope>
    <source>
        <strain evidence="2">SWRI10</strain>
    </source>
</reference>
<reference evidence="1" key="1">
    <citation type="journal article" date="2020" name="Microorganisms">
        <title>Reliable Identification of Environmental Pseudomonas Isolates Using the rpoD Gene.</title>
        <authorList>
            <consortium name="The Broad Institute Genome Sequencing Platform"/>
            <person name="Girard L."/>
            <person name="Lood C."/>
            <person name="Rokni-Zadeh H."/>
            <person name="van Noort V."/>
            <person name="Lavigne R."/>
            <person name="De Mot R."/>
        </authorList>
    </citation>
    <scope>NUCLEOTIDE SEQUENCE</scope>
    <source>
        <strain evidence="1">SWRI10</strain>
    </source>
</reference>
<protein>
    <submittedName>
        <fullName evidence="1">Uncharacterized protein</fullName>
    </submittedName>
</protein>
<dbReference type="RefSeq" id="WP_186556526.1">
    <property type="nucleotide sequence ID" value="NZ_JABWRE020000001.1"/>
</dbReference>
<comment type="caution">
    <text evidence="1">The sequence shown here is derived from an EMBL/GenBank/DDBJ whole genome shotgun (WGS) entry which is preliminary data.</text>
</comment>
<dbReference type="AlphaFoldDB" id="A0A923JY45"/>
<evidence type="ECO:0000313" key="1">
    <source>
        <dbReference type="EMBL" id="MBC3443018.1"/>
    </source>
</evidence>
<name>A0A923JY45_9PSED</name>
<dbReference type="EMBL" id="JABWRE020000001">
    <property type="protein sequence ID" value="MBV4538087.1"/>
    <property type="molecule type" value="Genomic_DNA"/>
</dbReference>
<proteinExistence type="predicted"/>
<evidence type="ECO:0000313" key="2">
    <source>
        <dbReference type="EMBL" id="MBV4538087.1"/>
    </source>
</evidence>
<dbReference type="EMBL" id="JABWRE010000018">
    <property type="protein sequence ID" value="MBC3443018.1"/>
    <property type="molecule type" value="Genomic_DNA"/>
</dbReference>